<dbReference type="GO" id="GO:0005886">
    <property type="term" value="C:plasma membrane"/>
    <property type="evidence" value="ECO:0007669"/>
    <property type="project" value="TreeGrafter"/>
</dbReference>
<protein>
    <submittedName>
        <fullName evidence="5">Urea transport system ATP-binding protein</fullName>
    </submittedName>
</protein>
<reference evidence="5 6" key="1">
    <citation type="submission" date="2018-04" db="EMBL/GenBank/DDBJ databases">
        <title>Genomic Encyclopedia of Archaeal and Bacterial Type Strains, Phase II (KMG-II): from individual species to whole genera.</title>
        <authorList>
            <person name="Goeker M."/>
        </authorList>
    </citation>
    <scope>NUCLEOTIDE SEQUENCE [LARGE SCALE GENOMIC DNA]</scope>
    <source>
        <strain evidence="5 6">DSM 21823</strain>
    </source>
</reference>
<dbReference type="Gene3D" id="3.40.50.300">
    <property type="entry name" value="P-loop containing nucleotide triphosphate hydrolases"/>
    <property type="match status" value="1"/>
</dbReference>
<dbReference type="SMART" id="SM00382">
    <property type="entry name" value="AAA"/>
    <property type="match status" value="1"/>
</dbReference>
<keyword evidence="2" id="KW-0547">Nucleotide-binding</keyword>
<dbReference type="InterPro" id="IPR003593">
    <property type="entry name" value="AAA+_ATPase"/>
</dbReference>
<keyword evidence="6" id="KW-1185">Reference proteome</keyword>
<evidence type="ECO:0000259" key="4">
    <source>
        <dbReference type="PROSITE" id="PS50893"/>
    </source>
</evidence>
<organism evidence="5 6">
    <name type="scientific">Gemmobacter caeni</name>
    <dbReference type="NCBI Taxonomy" id="589035"/>
    <lineage>
        <taxon>Bacteria</taxon>
        <taxon>Pseudomonadati</taxon>
        <taxon>Pseudomonadota</taxon>
        <taxon>Alphaproteobacteria</taxon>
        <taxon>Rhodobacterales</taxon>
        <taxon>Paracoccaceae</taxon>
        <taxon>Gemmobacter</taxon>
    </lineage>
</organism>
<evidence type="ECO:0000256" key="3">
    <source>
        <dbReference type="ARBA" id="ARBA00022840"/>
    </source>
</evidence>
<dbReference type="FunFam" id="3.40.50.300:FF:000421">
    <property type="entry name" value="Branched-chain amino acid ABC transporter ATP-binding protein"/>
    <property type="match status" value="1"/>
</dbReference>
<dbReference type="Pfam" id="PF00005">
    <property type="entry name" value="ABC_tran"/>
    <property type="match status" value="1"/>
</dbReference>
<keyword evidence="1" id="KW-0813">Transport</keyword>
<dbReference type="NCBIfam" id="TIGR03411">
    <property type="entry name" value="urea_trans_UrtD"/>
    <property type="match status" value="1"/>
</dbReference>
<sequence length="251" mass="27040">MSVYALETEALGVSFGRFRAVDGVSLKVAKGELRVLLGANGAGKTTLMDLISGRTRSTSGRVLLNGRDVTNLREYRIARAGIGRKFQIPSIFTGLTVRQNIEVAQSHHPGVFSNLRIGRSAADRARVEEVIDLVGLSDQMKTEAGTLSHGQIQWLELGMLMIQSPDVILLDEPTAGMTQAETGKTAAIINRLKGNQTMLVVEHDMAFVRDIAEKITVLHLGRVLAEGTVAEIESDAAVRAAYLGSQEISAC</sequence>
<dbReference type="GO" id="GO:0016887">
    <property type="term" value="F:ATP hydrolysis activity"/>
    <property type="evidence" value="ECO:0007669"/>
    <property type="project" value="InterPro"/>
</dbReference>
<evidence type="ECO:0000256" key="2">
    <source>
        <dbReference type="ARBA" id="ARBA00022741"/>
    </source>
</evidence>
<name>A0A2T6B3H3_9RHOB</name>
<dbReference type="InterPro" id="IPR003439">
    <property type="entry name" value="ABC_transporter-like_ATP-bd"/>
</dbReference>
<comment type="caution">
    <text evidence="5">The sequence shown here is derived from an EMBL/GenBank/DDBJ whole genome shotgun (WGS) entry which is preliminary data.</text>
</comment>
<feature type="domain" description="ABC transporter" evidence="4">
    <location>
        <begin position="6"/>
        <end position="245"/>
    </location>
</feature>
<dbReference type="InterPro" id="IPR017781">
    <property type="entry name" value="ABC_transptr_urea_ATP-bd_UrtD"/>
</dbReference>
<dbReference type="PANTHER" id="PTHR45772">
    <property type="entry name" value="CONSERVED COMPONENT OF ABC TRANSPORTER FOR NATURAL AMINO ACIDS-RELATED"/>
    <property type="match status" value="1"/>
</dbReference>
<dbReference type="GO" id="GO:0005524">
    <property type="term" value="F:ATP binding"/>
    <property type="evidence" value="ECO:0007669"/>
    <property type="project" value="UniProtKB-KW"/>
</dbReference>
<dbReference type="SUPFAM" id="SSF52540">
    <property type="entry name" value="P-loop containing nucleoside triphosphate hydrolases"/>
    <property type="match status" value="1"/>
</dbReference>
<dbReference type="EMBL" id="QBKP01000005">
    <property type="protein sequence ID" value="PTX50604.1"/>
    <property type="molecule type" value="Genomic_DNA"/>
</dbReference>
<evidence type="ECO:0000256" key="1">
    <source>
        <dbReference type="ARBA" id="ARBA00022448"/>
    </source>
</evidence>
<dbReference type="InterPro" id="IPR027417">
    <property type="entry name" value="P-loop_NTPase"/>
</dbReference>
<proteinExistence type="predicted"/>
<dbReference type="InterPro" id="IPR032823">
    <property type="entry name" value="BCA_ABC_TP_C"/>
</dbReference>
<dbReference type="InterPro" id="IPR051120">
    <property type="entry name" value="ABC_AA/LPS_Transport"/>
</dbReference>
<dbReference type="AlphaFoldDB" id="A0A2T6B3H3"/>
<dbReference type="PANTHER" id="PTHR45772:SF8">
    <property type="entry name" value="HIGH-AFFINITY BRANCHED-CHAIN AMINO ACID TRANSPORT ATP-BINDING PROTEIN"/>
    <property type="match status" value="1"/>
</dbReference>
<dbReference type="RefSeq" id="WP_108128805.1">
    <property type="nucleotide sequence ID" value="NZ_QBKP01000005.1"/>
</dbReference>
<dbReference type="PROSITE" id="PS50893">
    <property type="entry name" value="ABC_TRANSPORTER_2"/>
    <property type="match status" value="1"/>
</dbReference>
<accession>A0A2T6B3H3</accession>
<dbReference type="Pfam" id="PF12399">
    <property type="entry name" value="BCA_ABC_TP_C"/>
    <property type="match status" value="1"/>
</dbReference>
<evidence type="ECO:0000313" key="5">
    <source>
        <dbReference type="EMBL" id="PTX50604.1"/>
    </source>
</evidence>
<dbReference type="Proteomes" id="UP000244224">
    <property type="component" value="Unassembled WGS sequence"/>
</dbReference>
<dbReference type="CDD" id="cd03219">
    <property type="entry name" value="ABC_Mj1267_LivG_branched"/>
    <property type="match status" value="1"/>
</dbReference>
<keyword evidence="3 5" id="KW-0067">ATP-binding</keyword>
<dbReference type="OrthoDB" id="9806149at2"/>
<gene>
    <name evidence="5" type="ORF">C8N34_105249</name>
</gene>
<evidence type="ECO:0000313" key="6">
    <source>
        <dbReference type="Proteomes" id="UP000244224"/>
    </source>
</evidence>